<protein>
    <submittedName>
        <fullName evidence="1">Uncharacterized protein</fullName>
    </submittedName>
</protein>
<evidence type="ECO:0000313" key="1">
    <source>
        <dbReference type="EMBL" id="MDS0296550.1"/>
    </source>
</evidence>
<dbReference type="RefSeq" id="WP_310930564.1">
    <property type="nucleotide sequence ID" value="NZ_JAMQOQ010000007.1"/>
</dbReference>
<accession>A0ABU2G6X8</accession>
<dbReference type="Proteomes" id="UP001254813">
    <property type="component" value="Unassembled WGS sequence"/>
</dbReference>
<proteinExistence type="predicted"/>
<gene>
    <name evidence="1" type="ORF">NDI79_20460</name>
</gene>
<organism evidence="1 2">
    <name type="scientific">Halogeometricum luteum</name>
    <dbReference type="NCBI Taxonomy" id="2950537"/>
    <lineage>
        <taxon>Archaea</taxon>
        <taxon>Methanobacteriati</taxon>
        <taxon>Methanobacteriota</taxon>
        <taxon>Stenosarchaea group</taxon>
        <taxon>Halobacteria</taxon>
        <taxon>Halobacteriales</taxon>
        <taxon>Haloferacaceae</taxon>
        <taxon>Halogeometricum</taxon>
    </lineage>
</organism>
<dbReference type="EMBL" id="JAMQOQ010000007">
    <property type="protein sequence ID" value="MDS0296550.1"/>
    <property type="molecule type" value="Genomic_DNA"/>
</dbReference>
<sequence>GFEVAYELGVRLEEGTVELRPDRFDLDELDVVYDPVRFEVRFDIPELCTPSVCIPGFLGLDETCLPQICLFETDPDLSFVLDLGGIVESEVSALLAAHVEFFENPDRTPGMTDLDAYDDDVLDAWHVVIEPVTFDIDIVDLADTVGNALEKRLGDEIQSLIDAIPGASQVISAAAVFDFLRDTFDIFDDLQEAIHDEFETGASLGGTILFELAEQFARTKPITIPTPFPAAEDDPETAAEEGRDVVLVPVLLPLERPRVEVTDEELIVGLDVGVEQ</sequence>
<comment type="caution">
    <text evidence="1">The sequence shown here is derived from an EMBL/GenBank/DDBJ whole genome shotgun (WGS) entry which is preliminary data.</text>
</comment>
<reference evidence="1 2" key="1">
    <citation type="submission" date="2022-06" db="EMBL/GenBank/DDBJ databases">
        <title>Halogeometricum sp. a new haloarchaeum isolate from saline soil.</title>
        <authorList>
            <person name="Strakova D."/>
            <person name="Galisteo C."/>
            <person name="Sanchez-Porro C."/>
            <person name="Ventosa A."/>
        </authorList>
    </citation>
    <scope>NUCLEOTIDE SEQUENCE [LARGE SCALE GENOMIC DNA]</scope>
    <source>
        <strain evidence="2">S3BR25-2</strain>
    </source>
</reference>
<feature type="non-terminal residue" evidence="1">
    <location>
        <position position="1"/>
    </location>
</feature>
<keyword evidence="2" id="KW-1185">Reference proteome</keyword>
<evidence type="ECO:0000313" key="2">
    <source>
        <dbReference type="Proteomes" id="UP001254813"/>
    </source>
</evidence>
<name>A0ABU2G6X8_9EURY</name>